<dbReference type="SUPFAM" id="SSF56176">
    <property type="entry name" value="FAD-binding/transporter-associated domain-like"/>
    <property type="match status" value="1"/>
</dbReference>
<dbReference type="Pfam" id="PF02913">
    <property type="entry name" value="FAD-oxidase_C"/>
    <property type="match status" value="1"/>
</dbReference>
<dbReference type="RefSeq" id="WP_024096869.1">
    <property type="nucleotide sequence ID" value="NZ_CP010588.1"/>
</dbReference>
<dbReference type="PROSITE" id="PS51387">
    <property type="entry name" value="FAD_PCMH"/>
    <property type="match status" value="1"/>
</dbReference>
<sequence>MDISQVSALFSSIIGARNVITGAQLALRNTGYCAASYDGGVLLTPGSAQEVSEICRLAAEHGLAIVPQGGLTGLVQGTATAPGQVALSLEKMTRILEFDPMQGIVTAEAGVTLQQVIDVAEPHGLAPGIDLPSRGSCTLGGIVSTNAGGIQAIRYGMARDNILGLEAVLADGTLLDMNNTLLKNNAGYDLKQLFVGSEGTLGVITKATLRLHSRPSSVQTALIGCDSTEQLFDVLARARRAFGGNLLSFEAMWPEFFTEITTHLNNSMMSPHCGIYGVIETGQWGDAEHEGALTAFLGQCFEDDLLQDGVVAQSEAQRRTIWQLREDADLIESRSGPCLSYDVGLRLSDIPNYVERLQVRIASDCPGVTCYVFGHMGDGNLHIMAGPARDPARHAAIDGAVYGVLQQFTGTTVSAEHGIGLEKRTHLPLSRPMATLAAMRQLKTAFDPQSTLNPAKVFDQLA</sequence>
<evidence type="ECO:0000256" key="2">
    <source>
        <dbReference type="ARBA" id="ARBA00008000"/>
    </source>
</evidence>
<proteinExistence type="inferred from homology"/>
<organism evidence="7 8">
    <name type="scientific">Phaeobacter gallaeciensis</name>
    <dbReference type="NCBI Taxonomy" id="60890"/>
    <lineage>
        <taxon>Bacteria</taxon>
        <taxon>Pseudomonadati</taxon>
        <taxon>Pseudomonadota</taxon>
        <taxon>Alphaproteobacteria</taxon>
        <taxon>Rhodobacterales</taxon>
        <taxon>Roseobacteraceae</taxon>
        <taxon>Phaeobacter</taxon>
    </lineage>
</organism>
<dbReference type="Gene3D" id="3.30.43.10">
    <property type="entry name" value="Uridine Diphospho-n-acetylenolpyruvylglucosamine Reductase, domain 2"/>
    <property type="match status" value="1"/>
</dbReference>
<dbReference type="InterPro" id="IPR016167">
    <property type="entry name" value="FAD-bd_PCMH_sub1"/>
</dbReference>
<dbReference type="AlphaFoldDB" id="A0AAC9Z8K1"/>
<dbReference type="InterPro" id="IPR016166">
    <property type="entry name" value="FAD-bd_PCMH"/>
</dbReference>
<dbReference type="GeneID" id="31845837"/>
<dbReference type="InterPro" id="IPR004113">
    <property type="entry name" value="FAD-bd_oxidored_4_C"/>
</dbReference>
<dbReference type="Gene3D" id="3.30.70.2190">
    <property type="match status" value="1"/>
</dbReference>
<keyword evidence="4" id="KW-0274">FAD</keyword>
<dbReference type="GO" id="GO:0071949">
    <property type="term" value="F:FAD binding"/>
    <property type="evidence" value="ECO:0007669"/>
    <property type="project" value="InterPro"/>
</dbReference>
<dbReference type="InterPro" id="IPR051264">
    <property type="entry name" value="FAD-oxidored/transferase_4"/>
</dbReference>
<dbReference type="Proteomes" id="UP000217545">
    <property type="component" value="Chromosome"/>
</dbReference>
<dbReference type="Pfam" id="PF01565">
    <property type="entry name" value="FAD_binding_4"/>
    <property type="match status" value="1"/>
</dbReference>
<dbReference type="Gene3D" id="1.10.45.10">
    <property type="entry name" value="Vanillyl-alcohol Oxidase, Chain A, domain 4"/>
    <property type="match status" value="1"/>
</dbReference>
<comment type="similarity">
    <text evidence="2">Belongs to the FAD-binding oxidoreductase/transferase type 4 family.</text>
</comment>
<evidence type="ECO:0000259" key="6">
    <source>
        <dbReference type="PROSITE" id="PS51387"/>
    </source>
</evidence>
<dbReference type="PANTHER" id="PTHR43716:SF1">
    <property type="entry name" value="D-2-HYDROXYGLUTARATE DEHYDROGENASE, MITOCHONDRIAL"/>
    <property type="match status" value="1"/>
</dbReference>
<comment type="cofactor">
    <cofactor evidence="1">
        <name>FAD</name>
        <dbReference type="ChEBI" id="CHEBI:57692"/>
    </cofactor>
</comment>
<evidence type="ECO:0000256" key="3">
    <source>
        <dbReference type="ARBA" id="ARBA00022630"/>
    </source>
</evidence>
<evidence type="ECO:0000256" key="4">
    <source>
        <dbReference type="ARBA" id="ARBA00022827"/>
    </source>
</evidence>
<dbReference type="InterPro" id="IPR016169">
    <property type="entry name" value="FAD-bd_PCMH_sub2"/>
</dbReference>
<name>A0AAC9Z8K1_9RHOB</name>
<evidence type="ECO:0000256" key="1">
    <source>
        <dbReference type="ARBA" id="ARBA00001974"/>
    </source>
</evidence>
<protein>
    <submittedName>
        <fullName evidence="7">FAD/FMN-containing dehydrogenase</fullName>
    </submittedName>
</protein>
<gene>
    <name evidence="7" type="ORF">PhaeoP63_01409</name>
</gene>
<reference evidence="7 8" key="1">
    <citation type="journal article" date="2017" name="Front. Microbiol.">
        <title>Phaeobacter piscinae sp. nov., a species of the Roseobacter group and potential aquaculture probiont.</title>
        <authorList>
            <person name="Sonnenschein E.C."/>
            <person name="Phippen C.B.W."/>
            <person name="Nielsen K.F."/>
            <person name="Mateiu R.V."/>
            <person name="Melchiorsen J."/>
            <person name="Gram L."/>
            <person name="Overmann J."/>
            <person name="Freese H.M."/>
        </authorList>
    </citation>
    <scope>NUCLEOTIDE SEQUENCE [LARGE SCALE GENOMIC DNA]</scope>
    <source>
        <strain evidence="7 8">P63</strain>
    </source>
</reference>
<keyword evidence="3" id="KW-0285">Flavoprotein</keyword>
<dbReference type="InterPro" id="IPR016171">
    <property type="entry name" value="Vanillyl_alc_oxidase_C-sub2"/>
</dbReference>
<dbReference type="GO" id="GO:0022904">
    <property type="term" value="P:respiratory electron transport chain"/>
    <property type="evidence" value="ECO:0007669"/>
    <property type="project" value="TreeGrafter"/>
</dbReference>
<dbReference type="InterPro" id="IPR016164">
    <property type="entry name" value="FAD-linked_Oxase-like_C"/>
</dbReference>
<dbReference type="EMBL" id="CP010784">
    <property type="protein sequence ID" value="ATF05490.1"/>
    <property type="molecule type" value="Genomic_DNA"/>
</dbReference>
<dbReference type="PANTHER" id="PTHR43716">
    <property type="entry name" value="D-2-HYDROXYGLUTARATE DEHYDROGENASE, MITOCHONDRIAL"/>
    <property type="match status" value="1"/>
</dbReference>
<dbReference type="Gene3D" id="3.30.70.2740">
    <property type="match status" value="1"/>
</dbReference>
<dbReference type="GO" id="GO:0016491">
    <property type="term" value="F:oxidoreductase activity"/>
    <property type="evidence" value="ECO:0007669"/>
    <property type="project" value="UniProtKB-KW"/>
</dbReference>
<dbReference type="SUPFAM" id="SSF55103">
    <property type="entry name" value="FAD-linked oxidases, C-terminal domain"/>
    <property type="match status" value="1"/>
</dbReference>
<dbReference type="Gene3D" id="3.30.465.10">
    <property type="match status" value="1"/>
</dbReference>
<evidence type="ECO:0000313" key="8">
    <source>
        <dbReference type="Proteomes" id="UP000217545"/>
    </source>
</evidence>
<dbReference type="FunFam" id="1.10.45.10:FF:000001">
    <property type="entry name" value="D-lactate dehydrogenase mitochondrial"/>
    <property type="match status" value="1"/>
</dbReference>
<evidence type="ECO:0000313" key="7">
    <source>
        <dbReference type="EMBL" id="ATF05490.1"/>
    </source>
</evidence>
<feature type="domain" description="FAD-binding PCMH-type" evidence="6">
    <location>
        <begin position="34"/>
        <end position="214"/>
    </location>
</feature>
<keyword evidence="5" id="KW-0560">Oxidoreductase</keyword>
<accession>A0AAC9Z8K1</accession>
<dbReference type="InterPro" id="IPR036318">
    <property type="entry name" value="FAD-bd_PCMH-like_sf"/>
</dbReference>
<evidence type="ECO:0000256" key="5">
    <source>
        <dbReference type="ARBA" id="ARBA00023002"/>
    </source>
</evidence>
<dbReference type="InterPro" id="IPR006094">
    <property type="entry name" value="Oxid_FAD_bind_N"/>
</dbReference>